<evidence type="ECO:0000313" key="1">
    <source>
        <dbReference type="EMBL" id="NKE48681.1"/>
    </source>
</evidence>
<evidence type="ECO:0000313" key="2">
    <source>
        <dbReference type="Proteomes" id="UP000765160"/>
    </source>
</evidence>
<dbReference type="Proteomes" id="UP000765160">
    <property type="component" value="Unassembled WGS sequence"/>
</dbReference>
<protein>
    <submittedName>
        <fullName evidence="1">Uncharacterized protein</fullName>
    </submittedName>
</protein>
<proteinExistence type="predicted"/>
<keyword evidence="2" id="KW-1185">Reference proteome</keyword>
<name>A0ABX1F8D9_9PROT</name>
<dbReference type="EMBL" id="JAAVTX010000012">
    <property type="protein sequence ID" value="NKE48681.1"/>
    <property type="molecule type" value="Genomic_DNA"/>
</dbReference>
<gene>
    <name evidence="1" type="ORF">HB662_28200</name>
</gene>
<comment type="caution">
    <text evidence="1">The sequence shown here is derived from an EMBL/GenBank/DDBJ whole genome shotgun (WGS) entry which is preliminary data.</text>
</comment>
<organism evidence="1 2">
    <name type="scientific">Falsiroseomonas frigidaquae</name>
    <dbReference type="NCBI Taxonomy" id="487318"/>
    <lineage>
        <taxon>Bacteria</taxon>
        <taxon>Pseudomonadati</taxon>
        <taxon>Pseudomonadota</taxon>
        <taxon>Alphaproteobacteria</taxon>
        <taxon>Acetobacterales</taxon>
        <taxon>Roseomonadaceae</taxon>
        <taxon>Falsiroseomonas</taxon>
    </lineage>
</organism>
<dbReference type="RefSeq" id="WP_168055316.1">
    <property type="nucleotide sequence ID" value="NZ_JAATJR010000012.1"/>
</dbReference>
<sequence length="456" mass="46484">MPATNTEGTSSHAACHTALQRCRGASGMTMTMAYVPGVLEEAGTRLVGPSSLRSLATLQRAQVTSLATAFGADGATAVEYAADMPRFSGAARRLLIEGQRANTVRNPRGEGGLPFPSSSLPTNWAASVSTSSFGAVSRANVGSGIENGIPYFDIRLSGTLTGGPVVHAIHFENTTGVAAAPGEVWTCSRFARVVGGSTAAVTGFGIRFTELTAAGAVLLNADMMVPPVTAAALVTQRHAVTRTLTDPTTGRLRPAHFLLLEAGELDITIRLGVPQLELGAFASSPILPAIGVPSASMRGADLASASLASLGIAGPCTILWRGVLPQAAETAVQALFQLDDSSDNNGFAMFNDATGSAIRLRRRLAAAGSLATAGTMTPGTAFSVGMVVPGDGSARASFNGSTVVNVTSGPTSGLTTLRLGNGAAGTSPMFGEVQHLRVLPFAMTDTQLEAAVMALN</sequence>
<accession>A0ABX1F8D9</accession>
<reference evidence="1 2" key="1">
    <citation type="submission" date="2020-03" db="EMBL/GenBank/DDBJ databases">
        <title>Roseomonas selenitidurans sp. nov. isolated from soil.</title>
        <authorList>
            <person name="Liu H."/>
        </authorList>
    </citation>
    <scope>NUCLEOTIDE SEQUENCE [LARGE SCALE GENOMIC DNA]</scope>
    <source>
        <strain evidence="1 2">JCM 15073</strain>
    </source>
</reference>